<dbReference type="Pfam" id="PF00392">
    <property type="entry name" value="GntR"/>
    <property type="match status" value="1"/>
</dbReference>
<dbReference type="Proteomes" id="UP000285596">
    <property type="component" value="Unassembled WGS sequence"/>
</dbReference>
<dbReference type="GO" id="GO:0003700">
    <property type="term" value="F:DNA-binding transcription factor activity"/>
    <property type="evidence" value="ECO:0007669"/>
    <property type="project" value="InterPro"/>
</dbReference>
<dbReference type="Pfam" id="PF00440">
    <property type="entry name" value="TetR_N"/>
    <property type="match status" value="1"/>
</dbReference>
<dbReference type="Gene3D" id="1.10.10.60">
    <property type="entry name" value="Homeodomain-like"/>
    <property type="match status" value="1"/>
</dbReference>
<evidence type="ECO:0000259" key="5">
    <source>
        <dbReference type="PROSITE" id="PS50949"/>
    </source>
</evidence>
<dbReference type="RefSeq" id="WP_118900104.1">
    <property type="nucleotide sequence ID" value="NZ_QWFA01000012.1"/>
</dbReference>
<dbReference type="Pfam" id="PF02909">
    <property type="entry name" value="TetR_C_1"/>
    <property type="match status" value="1"/>
</dbReference>
<dbReference type="AlphaFoldDB" id="A0A423V5B5"/>
<evidence type="ECO:0000256" key="3">
    <source>
        <dbReference type="ARBA" id="ARBA00023163"/>
    </source>
</evidence>
<dbReference type="EMBL" id="QWFA01000012">
    <property type="protein sequence ID" value="ROV69805.1"/>
    <property type="molecule type" value="Genomic_DNA"/>
</dbReference>
<dbReference type="SUPFAM" id="SSF48498">
    <property type="entry name" value="Tetracyclin repressor-like, C-terminal domain"/>
    <property type="match status" value="1"/>
</dbReference>
<dbReference type="PROSITE" id="PS50977">
    <property type="entry name" value="HTH_TETR_2"/>
    <property type="match status" value="1"/>
</dbReference>
<dbReference type="InterPro" id="IPR001647">
    <property type="entry name" value="HTH_TetR"/>
</dbReference>
<dbReference type="InterPro" id="IPR050679">
    <property type="entry name" value="Bact_HTH_transcr_reg"/>
</dbReference>
<dbReference type="SMART" id="SM00345">
    <property type="entry name" value="HTH_GNTR"/>
    <property type="match status" value="1"/>
</dbReference>
<dbReference type="GO" id="GO:0045892">
    <property type="term" value="P:negative regulation of DNA-templated transcription"/>
    <property type="evidence" value="ECO:0007669"/>
    <property type="project" value="InterPro"/>
</dbReference>
<dbReference type="SUPFAM" id="SSF46785">
    <property type="entry name" value="Winged helix' DNA-binding domain"/>
    <property type="match status" value="1"/>
</dbReference>
<reference evidence="7 8" key="1">
    <citation type="submission" date="2018-08" db="EMBL/GenBank/DDBJ databases">
        <title>Streptomyces globisporus 1912-4Crt, whole genome shotgun sequence.</title>
        <authorList>
            <person name="Matselyukh B."/>
        </authorList>
    </citation>
    <scope>NUCLEOTIDE SEQUENCE [LARGE SCALE GENOMIC DNA]</scope>
    <source>
        <strain evidence="7 8">1912-4Crt</strain>
    </source>
</reference>
<keyword evidence="3" id="KW-0804">Transcription</keyword>
<dbReference type="PANTHER" id="PTHR44846:SF17">
    <property type="entry name" value="GNTR-FAMILY TRANSCRIPTIONAL REGULATOR"/>
    <property type="match status" value="1"/>
</dbReference>
<dbReference type="InterPro" id="IPR036388">
    <property type="entry name" value="WH-like_DNA-bd_sf"/>
</dbReference>
<proteinExistence type="predicted"/>
<dbReference type="InterPro" id="IPR009057">
    <property type="entry name" value="Homeodomain-like_sf"/>
</dbReference>
<dbReference type="SUPFAM" id="SSF46689">
    <property type="entry name" value="Homeodomain-like"/>
    <property type="match status" value="1"/>
</dbReference>
<evidence type="ECO:0000313" key="8">
    <source>
        <dbReference type="Proteomes" id="UP000285596"/>
    </source>
</evidence>
<gene>
    <name evidence="7" type="ORF">D3105_04185</name>
</gene>
<keyword evidence="1" id="KW-0805">Transcription regulation</keyword>
<sequence>MVMEPPYLRIAGDIRRRIASGELAPGARVPSTRRITQDWGVAMATATKALAALQQDGLVRAVPGVGTVVAVSGRERDTAPRRGLTRDRVIRAAIALADAEGLAALSMRRVATDFGVSTMALYRHVPNRGELVRLMSEAVFDGEPPGPRPVGWRAQLEREARWLWTRYQRHTWLARATAALTRPMASPHAMRYTERVLSALNGLGLTPTQTIHVHLALLGYAQGVAAAVELEAQARQDTGMTPDEWLASNEARLEQIQTGGGYPTLFALFGEEEFDLELDTLFAFGLARLLDGVASLIERSGSR</sequence>
<dbReference type="PANTHER" id="PTHR44846">
    <property type="entry name" value="MANNOSYL-D-GLYCERATE TRANSPORT/METABOLISM SYSTEM REPRESSOR MNGR-RELATED"/>
    <property type="match status" value="1"/>
</dbReference>
<keyword evidence="2 4" id="KW-0238">DNA-binding</keyword>
<evidence type="ECO:0000259" key="6">
    <source>
        <dbReference type="PROSITE" id="PS50977"/>
    </source>
</evidence>
<protein>
    <submittedName>
        <fullName evidence="7">GntR family transcriptional regulator</fullName>
    </submittedName>
</protein>
<evidence type="ECO:0000256" key="1">
    <source>
        <dbReference type="ARBA" id="ARBA00023015"/>
    </source>
</evidence>
<evidence type="ECO:0000256" key="4">
    <source>
        <dbReference type="PROSITE-ProRule" id="PRU00335"/>
    </source>
</evidence>
<dbReference type="InterPro" id="IPR036271">
    <property type="entry name" value="Tet_transcr_reg_TetR-rel_C_sf"/>
</dbReference>
<feature type="domain" description="HTH gntR-type" evidence="5">
    <location>
        <begin position="4"/>
        <end position="72"/>
    </location>
</feature>
<dbReference type="Gene3D" id="1.10.357.10">
    <property type="entry name" value="Tetracycline Repressor, domain 2"/>
    <property type="match status" value="1"/>
</dbReference>
<dbReference type="Gene3D" id="1.10.10.10">
    <property type="entry name" value="Winged helix-like DNA-binding domain superfamily/Winged helix DNA-binding domain"/>
    <property type="match status" value="1"/>
</dbReference>
<organism evidence="7 8">
    <name type="scientific">Streptomyces globisporus</name>
    <dbReference type="NCBI Taxonomy" id="1908"/>
    <lineage>
        <taxon>Bacteria</taxon>
        <taxon>Bacillati</taxon>
        <taxon>Actinomycetota</taxon>
        <taxon>Actinomycetes</taxon>
        <taxon>Kitasatosporales</taxon>
        <taxon>Streptomycetaceae</taxon>
        <taxon>Streptomyces</taxon>
    </lineage>
</organism>
<name>A0A423V5B5_STRGL</name>
<dbReference type="InterPro" id="IPR000524">
    <property type="entry name" value="Tscrpt_reg_HTH_GntR"/>
</dbReference>
<dbReference type="GO" id="GO:0003677">
    <property type="term" value="F:DNA binding"/>
    <property type="evidence" value="ECO:0007669"/>
    <property type="project" value="UniProtKB-UniRule"/>
</dbReference>
<feature type="domain" description="HTH tetR-type" evidence="6">
    <location>
        <begin position="83"/>
        <end position="143"/>
    </location>
</feature>
<feature type="DNA-binding region" description="H-T-H motif" evidence="4">
    <location>
        <begin position="106"/>
        <end position="125"/>
    </location>
</feature>
<evidence type="ECO:0000256" key="2">
    <source>
        <dbReference type="ARBA" id="ARBA00023125"/>
    </source>
</evidence>
<dbReference type="PROSITE" id="PS50949">
    <property type="entry name" value="HTH_GNTR"/>
    <property type="match status" value="1"/>
</dbReference>
<dbReference type="InterPro" id="IPR036390">
    <property type="entry name" value="WH_DNA-bd_sf"/>
</dbReference>
<comment type="caution">
    <text evidence="7">The sequence shown here is derived from an EMBL/GenBank/DDBJ whole genome shotgun (WGS) entry which is preliminary data.</text>
</comment>
<accession>A0A423V5B5</accession>
<dbReference type="InterPro" id="IPR004111">
    <property type="entry name" value="Repressor_TetR_C"/>
</dbReference>
<evidence type="ECO:0000313" key="7">
    <source>
        <dbReference type="EMBL" id="ROV69805.1"/>
    </source>
</evidence>